<dbReference type="KEGG" id="mmc:Mmcs_4435"/>
<proteinExistence type="predicted"/>
<accession>A0A5Q5BQL8</accession>
<feature type="transmembrane region" description="Helical" evidence="1">
    <location>
        <begin position="123"/>
        <end position="142"/>
    </location>
</feature>
<keyword evidence="1" id="KW-1133">Transmembrane helix</keyword>
<gene>
    <name evidence="2" type="ordered locus">Mmcs_4435</name>
</gene>
<feature type="transmembrane region" description="Helical" evidence="1">
    <location>
        <begin position="53"/>
        <end position="73"/>
    </location>
</feature>
<evidence type="ECO:0000256" key="1">
    <source>
        <dbReference type="SAM" id="Phobius"/>
    </source>
</evidence>
<organism evidence="2">
    <name type="scientific">Mycobacterium sp. (strain MCS)</name>
    <dbReference type="NCBI Taxonomy" id="164756"/>
    <lineage>
        <taxon>Bacteria</taxon>
        <taxon>Bacillati</taxon>
        <taxon>Actinomycetota</taxon>
        <taxon>Actinomycetes</taxon>
        <taxon>Mycobacteriales</taxon>
        <taxon>Mycobacteriaceae</taxon>
        <taxon>Mycobacterium</taxon>
    </lineage>
</organism>
<keyword evidence="1" id="KW-0472">Membrane</keyword>
<evidence type="ECO:0000313" key="2">
    <source>
        <dbReference type="EMBL" id="ABG10539.1"/>
    </source>
</evidence>
<reference evidence="2" key="1">
    <citation type="submission" date="2006-06" db="EMBL/GenBank/DDBJ databases">
        <title>Complete sequence of chromosome of Mycobacterium sp. MCS.</title>
        <authorList>
            <consortium name="US DOE Joint Genome Institute"/>
            <person name="Copeland A."/>
            <person name="Lucas S."/>
            <person name="Lapidus A."/>
            <person name="Barry K."/>
            <person name="Detter J.C."/>
            <person name="Glavina del Rio T."/>
            <person name="Hammon N."/>
            <person name="Israni S."/>
            <person name="Dalin E."/>
            <person name="Tice H."/>
            <person name="Pitluck S."/>
            <person name="Martinez M."/>
            <person name="Schmutz J."/>
            <person name="Larimer F."/>
            <person name="Land M."/>
            <person name="Hauser L."/>
            <person name="Kyrpides N."/>
            <person name="Kim E."/>
            <person name="Miller C.D."/>
            <person name="Hughes J.E."/>
            <person name="Anderson A.J."/>
            <person name="Sims R.C."/>
            <person name="Richardson P."/>
        </authorList>
    </citation>
    <scope>NUCLEOTIDE SEQUENCE [LARGE SCALE GENOMIC DNA]</scope>
    <source>
        <strain evidence="2">MCS</strain>
    </source>
</reference>
<dbReference type="AlphaFoldDB" id="A0A5Q5BQL8"/>
<sequence length="143" mass="15197" precursor="true">MSTPTLLLLAVTALSACVVFGGGLYESLAVDPVWPRRPGIVQAHHGGISRRRFWLPAYTAFEVLLLVSLVVAWTEPDVRTALLVAAGSHAVARVWSLLDSPPDAADPAGVDESAAVAWTRRSLLRLPLELIASGAMLVALMFG</sequence>
<protein>
    <recommendedName>
        <fullName evidence="3">DUF1772 domain-containing protein</fullName>
    </recommendedName>
</protein>
<evidence type="ECO:0008006" key="3">
    <source>
        <dbReference type="Google" id="ProtNLM"/>
    </source>
</evidence>
<dbReference type="EMBL" id="CP000384">
    <property type="protein sequence ID" value="ABG10539.1"/>
    <property type="molecule type" value="Genomic_DNA"/>
</dbReference>
<keyword evidence="1" id="KW-0812">Transmembrane</keyword>
<name>A0A5Q5BQL8_MYCSS</name>